<evidence type="ECO:0000256" key="6">
    <source>
        <dbReference type="ARBA" id="ARBA00022741"/>
    </source>
</evidence>
<dbReference type="NCBIfam" id="TIGR01016">
    <property type="entry name" value="sucCoAbeta"/>
    <property type="match status" value="1"/>
</dbReference>
<sequence length="393" mass="43360">MFRYATRFLRKSSVDKITQRYLNLQEYQSKDLLHKHGCTVQNFFVASSVDEATEKLEKFNVDEYVVKAQILAGGRGKGHFIGGSDKVRGVFISKDRGEAQKSIPQMIGKRLVTNQTTKNGVEVKKVMVAEGVPIKRETYVAVLMDRESNGPVIVASPAGGMDIEKVAEETPNLIFKEPVDIDVGLTDEQAMKVAKNLEFSGEMAKKAANEIKLLYNLFISVDATQVEINPFVETRDGRVFCVDAKMNFDDSAAFRQKEIFALDDKSEQDAREVEAHRYNLNYIGMEGNIACLAGKIVEDDPLKSKVNGAGLAMATMDIIKLKGGEPANFLDVGGTVTEDQVFHAFRIITSDPRVKCVLVNIFGGIVNCATIANGVVAACRKINLRVPLVVRLE</sequence>
<dbReference type="OrthoDB" id="1552at2759"/>
<dbReference type="GO" id="GO:0004776">
    <property type="term" value="F:succinate-CoA ligase (GDP-forming) activity"/>
    <property type="evidence" value="ECO:0007669"/>
    <property type="project" value="TreeGrafter"/>
</dbReference>
<dbReference type="GO" id="GO:0004775">
    <property type="term" value="F:succinate-CoA ligase (ADP-forming) activity"/>
    <property type="evidence" value="ECO:0007669"/>
    <property type="project" value="UniProtKB-ARBA"/>
</dbReference>
<dbReference type="GO" id="GO:0046872">
    <property type="term" value="F:metal ion binding"/>
    <property type="evidence" value="ECO:0007669"/>
    <property type="project" value="UniProtKB-KW"/>
</dbReference>
<dbReference type="GO" id="GO:0006099">
    <property type="term" value="P:tricarboxylic acid cycle"/>
    <property type="evidence" value="ECO:0007669"/>
    <property type="project" value="UniProtKB-UniPathway"/>
</dbReference>
<evidence type="ECO:0000313" key="12">
    <source>
        <dbReference type="Proteomes" id="UP000054047"/>
    </source>
</evidence>
<dbReference type="EMBL" id="KN736902">
    <property type="protein sequence ID" value="KIH55700.1"/>
    <property type="molecule type" value="Genomic_DNA"/>
</dbReference>
<dbReference type="AlphaFoldDB" id="A0A0C2G402"/>
<dbReference type="Pfam" id="PF08442">
    <property type="entry name" value="ATP-grasp_2"/>
    <property type="match status" value="1"/>
</dbReference>
<dbReference type="Gene3D" id="3.30.470.20">
    <property type="entry name" value="ATP-grasp fold, B domain"/>
    <property type="match status" value="1"/>
</dbReference>
<dbReference type="FunFam" id="3.40.50.261:FF:000001">
    <property type="entry name" value="Succinate--CoA ligase [ADP-forming] subunit beta"/>
    <property type="match status" value="1"/>
</dbReference>
<dbReference type="UniPathway" id="UPA00223">
    <property type="reaction ID" value="UER00999"/>
</dbReference>
<feature type="domain" description="ATP-grasp fold succinyl-CoA synthetase-type" evidence="10">
    <location>
        <begin position="23"/>
        <end position="233"/>
    </location>
</feature>
<keyword evidence="6" id="KW-0547">Nucleotide-binding</keyword>
<dbReference type="FunFam" id="3.30.470.20:FF:000002">
    <property type="entry name" value="Succinate--CoA ligase [ADP-forming] subunit beta"/>
    <property type="match status" value="1"/>
</dbReference>
<keyword evidence="3" id="KW-0816">Tricarboxylic acid cycle</keyword>
<dbReference type="SUPFAM" id="SSF52210">
    <property type="entry name" value="Succinyl-CoA synthetase domains"/>
    <property type="match status" value="1"/>
</dbReference>
<dbReference type="GO" id="GO:0042709">
    <property type="term" value="C:succinate-CoA ligase complex"/>
    <property type="evidence" value="ECO:0007669"/>
    <property type="project" value="TreeGrafter"/>
</dbReference>
<dbReference type="Gene3D" id="3.30.1490.20">
    <property type="entry name" value="ATP-grasp fold, A domain"/>
    <property type="match status" value="1"/>
</dbReference>
<proteinExistence type="predicted"/>
<evidence type="ECO:0000259" key="9">
    <source>
        <dbReference type="Pfam" id="PF00549"/>
    </source>
</evidence>
<dbReference type="InterPro" id="IPR013650">
    <property type="entry name" value="ATP-grasp_succ-CoA_synth-type"/>
</dbReference>
<dbReference type="GO" id="GO:0006104">
    <property type="term" value="P:succinyl-CoA metabolic process"/>
    <property type="evidence" value="ECO:0007669"/>
    <property type="project" value="TreeGrafter"/>
</dbReference>
<evidence type="ECO:0000256" key="3">
    <source>
        <dbReference type="ARBA" id="ARBA00022532"/>
    </source>
</evidence>
<dbReference type="Gene3D" id="3.40.50.261">
    <property type="entry name" value="Succinyl-CoA synthetase domains"/>
    <property type="match status" value="1"/>
</dbReference>
<dbReference type="GO" id="GO:0005524">
    <property type="term" value="F:ATP binding"/>
    <property type="evidence" value="ECO:0007669"/>
    <property type="project" value="InterPro"/>
</dbReference>
<protein>
    <recommendedName>
        <fullName evidence="8">Succinyl-CoA synthetase beta chain</fullName>
    </recommendedName>
</protein>
<evidence type="ECO:0000256" key="5">
    <source>
        <dbReference type="ARBA" id="ARBA00022723"/>
    </source>
</evidence>
<name>A0A0C2G402_9BILA</name>
<comment type="cofactor">
    <cofactor evidence="1">
        <name>Mg(2+)</name>
        <dbReference type="ChEBI" id="CHEBI:18420"/>
    </cofactor>
</comment>
<dbReference type="Pfam" id="PF00549">
    <property type="entry name" value="Ligase_CoA"/>
    <property type="match status" value="1"/>
</dbReference>
<dbReference type="InterPro" id="IPR016102">
    <property type="entry name" value="Succinyl-CoA_synth-like"/>
</dbReference>
<evidence type="ECO:0000256" key="8">
    <source>
        <dbReference type="ARBA" id="ARBA00082254"/>
    </source>
</evidence>
<dbReference type="Proteomes" id="UP000054047">
    <property type="component" value="Unassembled WGS sequence"/>
</dbReference>
<accession>A0A0C2G402</accession>
<dbReference type="PIRSF" id="PIRSF001554">
    <property type="entry name" value="SucCS_beta"/>
    <property type="match status" value="1"/>
</dbReference>
<evidence type="ECO:0000256" key="4">
    <source>
        <dbReference type="ARBA" id="ARBA00022598"/>
    </source>
</evidence>
<dbReference type="SUPFAM" id="SSF56059">
    <property type="entry name" value="Glutathione synthetase ATP-binding domain-like"/>
    <property type="match status" value="1"/>
</dbReference>
<keyword evidence="12" id="KW-1185">Reference proteome</keyword>
<comment type="pathway">
    <text evidence="2">Carbohydrate metabolism; tricarboxylic acid cycle; succinate from succinyl-CoA (ligase route): step 1/1.</text>
</comment>
<dbReference type="PANTHER" id="PTHR11815">
    <property type="entry name" value="SUCCINYL-COA SYNTHETASE BETA CHAIN"/>
    <property type="match status" value="1"/>
</dbReference>
<dbReference type="FunFam" id="3.30.1490.20:FF:000002">
    <property type="entry name" value="Succinate--CoA ligase [ADP-forming] subunit beta"/>
    <property type="match status" value="1"/>
</dbReference>
<evidence type="ECO:0000256" key="2">
    <source>
        <dbReference type="ARBA" id="ARBA00005064"/>
    </source>
</evidence>
<dbReference type="InterPro" id="IPR013815">
    <property type="entry name" value="ATP_grasp_subdomain_1"/>
</dbReference>
<dbReference type="GO" id="GO:0005739">
    <property type="term" value="C:mitochondrion"/>
    <property type="evidence" value="ECO:0007669"/>
    <property type="project" value="TreeGrafter"/>
</dbReference>
<dbReference type="PANTHER" id="PTHR11815:SF10">
    <property type="entry name" value="SUCCINATE--COA LIGASE [GDP-FORMING] SUBUNIT BETA, MITOCHONDRIAL"/>
    <property type="match status" value="1"/>
</dbReference>
<keyword evidence="5" id="KW-0479">Metal-binding</keyword>
<organism evidence="11 12">
    <name type="scientific">Ancylostoma duodenale</name>
    <dbReference type="NCBI Taxonomy" id="51022"/>
    <lineage>
        <taxon>Eukaryota</taxon>
        <taxon>Metazoa</taxon>
        <taxon>Ecdysozoa</taxon>
        <taxon>Nematoda</taxon>
        <taxon>Chromadorea</taxon>
        <taxon>Rhabditida</taxon>
        <taxon>Rhabditina</taxon>
        <taxon>Rhabditomorpha</taxon>
        <taxon>Strongyloidea</taxon>
        <taxon>Ancylostomatidae</taxon>
        <taxon>Ancylostomatinae</taxon>
        <taxon>Ancylostoma</taxon>
    </lineage>
</organism>
<evidence type="ECO:0000256" key="1">
    <source>
        <dbReference type="ARBA" id="ARBA00001946"/>
    </source>
</evidence>
<dbReference type="InterPro" id="IPR005809">
    <property type="entry name" value="Succ_CoA_ligase-like_bsu"/>
</dbReference>
<evidence type="ECO:0000313" key="11">
    <source>
        <dbReference type="EMBL" id="KIH55700.1"/>
    </source>
</evidence>
<evidence type="ECO:0000256" key="7">
    <source>
        <dbReference type="ARBA" id="ARBA00022842"/>
    </source>
</evidence>
<gene>
    <name evidence="11" type="ORF">ANCDUO_14136</name>
</gene>
<dbReference type="NCBIfam" id="NF001913">
    <property type="entry name" value="PRK00696.1"/>
    <property type="match status" value="1"/>
</dbReference>
<reference evidence="11 12" key="1">
    <citation type="submission" date="2013-12" db="EMBL/GenBank/DDBJ databases">
        <title>Draft genome of the parsitic nematode Ancylostoma duodenale.</title>
        <authorList>
            <person name="Mitreva M."/>
        </authorList>
    </citation>
    <scope>NUCLEOTIDE SEQUENCE [LARGE SCALE GENOMIC DNA]</scope>
    <source>
        <strain evidence="11 12">Zhejiang</strain>
    </source>
</reference>
<keyword evidence="4 11" id="KW-0436">Ligase</keyword>
<feature type="non-terminal residue" evidence="11">
    <location>
        <position position="393"/>
    </location>
</feature>
<feature type="domain" description="ATP-citrate synthase/succinyl-CoA ligase C-terminal" evidence="9">
    <location>
        <begin position="306"/>
        <end position="392"/>
    </location>
</feature>
<dbReference type="InterPro" id="IPR005811">
    <property type="entry name" value="SUCC_ACL_C"/>
</dbReference>
<evidence type="ECO:0000259" key="10">
    <source>
        <dbReference type="Pfam" id="PF08442"/>
    </source>
</evidence>
<keyword evidence="7" id="KW-0460">Magnesium</keyword>